<feature type="region of interest" description="Disordered" evidence="7">
    <location>
        <begin position="94"/>
        <end position="118"/>
    </location>
</feature>
<comment type="caution">
    <text evidence="9">The sequence shown here is derived from an EMBL/GenBank/DDBJ whole genome shotgun (WGS) entry which is preliminary data.</text>
</comment>
<feature type="region of interest" description="Disordered" evidence="7">
    <location>
        <begin position="187"/>
        <end position="241"/>
    </location>
</feature>
<feature type="compositionally biased region" description="Polar residues" evidence="7">
    <location>
        <begin position="187"/>
        <end position="196"/>
    </location>
</feature>
<keyword evidence="6" id="KW-0175">Coiled coil</keyword>
<comment type="similarity">
    <text evidence="2">Belongs to the TPX2 family.</text>
</comment>
<dbReference type="EMBL" id="PJQY01001052">
    <property type="protein sequence ID" value="PQQ05701.1"/>
    <property type="molecule type" value="Genomic_DNA"/>
</dbReference>
<keyword evidence="3" id="KW-0963">Cytoplasm</keyword>
<accession>A0A314YKI9</accession>
<evidence type="ECO:0000256" key="1">
    <source>
        <dbReference type="ARBA" id="ARBA00004245"/>
    </source>
</evidence>
<comment type="subcellular location">
    <subcellularLocation>
        <location evidence="1">Cytoplasm</location>
        <location evidence="1">Cytoskeleton</location>
    </subcellularLocation>
</comment>
<dbReference type="STRING" id="2094558.A0A314YKI9"/>
<gene>
    <name evidence="9" type="ORF">Pyn_02776</name>
</gene>
<organism evidence="9 10">
    <name type="scientific">Prunus yedoensis var. nudiflora</name>
    <dbReference type="NCBI Taxonomy" id="2094558"/>
    <lineage>
        <taxon>Eukaryota</taxon>
        <taxon>Viridiplantae</taxon>
        <taxon>Streptophyta</taxon>
        <taxon>Embryophyta</taxon>
        <taxon>Tracheophyta</taxon>
        <taxon>Spermatophyta</taxon>
        <taxon>Magnoliopsida</taxon>
        <taxon>eudicotyledons</taxon>
        <taxon>Gunneridae</taxon>
        <taxon>Pentapetalae</taxon>
        <taxon>rosids</taxon>
        <taxon>fabids</taxon>
        <taxon>Rosales</taxon>
        <taxon>Rosaceae</taxon>
        <taxon>Amygdaloideae</taxon>
        <taxon>Amygdaleae</taxon>
        <taxon>Prunus</taxon>
    </lineage>
</organism>
<dbReference type="OrthoDB" id="1939285at2759"/>
<dbReference type="Proteomes" id="UP000250321">
    <property type="component" value="Unassembled WGS sequence"/>
</dbReference>
<feature type="domain" description="TPX2 C-terminal" evidence="8">
    <location>
        <begin position="282"/>
        <end position="356"/>
    </location>
</feature>
<dbReference type="InterPro" id="IPR027329">
    <property type="entry name" value="TPX2_C"/>
</dbReference>
<dbReference type="AlphaFoldDB" id="A0A314YKI9"/>
<evidence type="ECO:0000256" key="3">
    <source>
        <dbReference type="ARBA" id="ARBA00022490"/>
    </source>
</evidence>
<reference evidence="9 10" key="1">
    <citation type="submission" date="2018-02" db="EMBL/GenBank/DDBJ databases">
        <title>Draft genome of wild Prunus yedoensis var. nudiflora.</title>
        <authorList>
            <person name="Baek S."/>
            <person name="Kim J.-H."/>
            <person name="Choi K."/>
            <person name="Kim G.-B."/>
            <person name="Cho A."/>
            <person name="Jang H."/>
            <person name="Shin C.-H."/>
            <person name="Yu H.-J."/>
            <person name="Mun J.-H."/>
        </authorList>
    </citation>
    <scope>NUCLEOTIDE SEQUENCE [LARGE SCALE GENOMIC DNA]</scope>
    <source>
        <strain evidence="10">cv. Jeju island</strain>
        <tissue evidence="9">Leaf</tissue>
    </source>
</reference>
<evidence type="ECO:0000256" key="2">
    <source>
        <dbReference type="ARBA" id="ARBA00005885"/>
    </source>
</evidence>
<keyword evidence="4" id="KW-0493">Microtubule</keyword>
<feature type="coiled-coil region" evidence="6">
    <location>
        <begin position="290"/>
        <end position="324"/>
    </location>
</feature>
<protein>
    <submittedName>
        <fullName evidence="9">Protein WVD2-like 4</fullName>
    </submittedName>
</protein>
<dbReference type="PANTHER" id="PTHR31358:SF30">
    <property type="entry name" value="PROTEIN WVD2-LIKE 4"/>
    <property type="match status" value="1"/>
</dbReference>
<feature type="compositionally biased region" description="Basic and acidic residues" evidence="7">
    <location>
        <begin position="404"/>
        <end position="415"/>
    </location>
</feature>
<keyword evidence="10" id="KW-1185">Reference proteome</keyword>
<feature type="region of interest" description="Disordered" evidence="7">
    <location>
        <begin position="253"/>
        <end position="282"/>
    </location>
</feature>
<dbReference type="PANTHER" id="PTHR31358">
    <property type="entry name" value="PROTEIN WVD2-LIKE 4"/>
    <property type="match status" value="1"/>
</dbReference>
<dbReference type="InterPro" id="IPR044833">
    <property type="entry name" value="WDL5/6"/>
</dbReference>
<feature type="compositionally biased region" description="Low complexity" evidence="7">
    <location>
        <begin position="369"/>
        <end position="380"/>
    </location>
</feature>
<evidence type="ECO:0000256" key="5">
    <source>
        <dbReference type="ARBA" id="ARBA00023212"/>
    </source>
</evidence>
<name>A0A314YKI9_PRUYE</name>
<evidence type="ECO:0000313" key="9">
    <source>
        <dbReference type="EMBL" id="PQQ05701.1"/>
    </source>
</evidence>
<evidence type="ECO:0000313" key="10">
    <source>
        <dbReference type="Proteomes" id="UP000250321"/>
    </source>
</evidence>
<dbReference type="GO" id="GO:0008017">
    <property type="term" value="F:microtubule binding"/>
    <property type="evidence" value="ECO:0007669"/>
    <property type="project" value="InterPro"/>
</dbReference>
<proteinExistence type="inferred from homology"/>
<dbReference type="Pfam" id="PF06886">
    <property type="entry name" value="TPX2"/>
    <property type="match status" value="1"/>
</dbReference>
<feature type="region of interest" description="Disordered" evidence="7">
    <location>
        <begin position="339"/>
        <end position="471"/>
    </location>
</feature>
<sequence length="507" mass="55021">MLFCIVEILPDFANLLFLFFSIFRMESANGITSEHESCAIEEKHVDMPVPDLNKDGKNDSNVEVHAVNGISEPGTKDEGINSSGVAVEASATVPPGKNFKTAKDPHAPNNGFSKSKLAKDKPNLKGITQIPRNQRAMLSQSLSFPSRGSPADPMKKSIDVYPVKAVAKHARGNATKAEAPFSVSRLNPNRRASTGVHSKEENTTGGGSFKRNSLAAIPSVRCSSSGKPGSVNTSANSPSNVIRAVDQSLNTVKTTPPIKEDDDAHSIASSTTPSGRRSSGSFAFRLDERAEKRKEFFEKLEEKIQAKEAEKNNSQAKSKESQEAEIKKLRKSLTFKAAPMPSFYKEPPPKVELKKIPTTRAKSPKLGRNKSSISSLNNSSEGGGACLSPRLNRELNNSKKALKTKSEKDVIDSKKPIRKSHSRLHSQENVATKDEAKSVKSPPKAIGEERKYHKTCTTETEEGQDQSGLLSECKEKIESEVNVAEIEEPVLSAPTPDIMPHEVSIGA</sequence>
<feature type="region of interest" description="Disordered" evidence="7">
    <location>
        <begin position="487"/>
        <end position="507"/>
    </location>
</feature>
<feature type="compositionally biased region" description="Low complexity" evidence="7">
    <location>
        <begin position="269"/>
        <end position="281"/>
    </location>
</feature>
<keyword evidence="5" id="KW-0206">Cytoskeleton</keyword>
<dbReference type="GO" id="GO:0005874">
    <property type="term" value="C:microtubule"/>
    <property type="evidence" value="ECO:0007669"/>
    <property type="project" value="UniProtKB-KW"/>
</dbReference>
<evidence type="ECO:0000259" key="8">
    <source>
        <dbReference type="Pfam" id="PF06886"/>
    </source>
</evidence>
<evidence type="ECO:0000256" key="4">
    <source>
        <dbReference type="ARBA" id="ARBA00022701"/>
    </source>
</evidence>
<evidence type="ECO:0000256" key="6">
    <source>
        <dbReference type="SAM" id="Coils"/>
    </source>
</evidence>
<feature type="compositionally biased region" description="Polar residues" evidence="7">
    <location>
        <begin position="221"/>
        <end position="240"/>
    </location>
</feature>
<evidence type="ECO:0000256" key="7">
    <source>
        <dbReference type="SAM" id="MobiDB-lite"/>
    </source>
</evidence>